<feature type="domain" description="Tetracyclin repressor-like C-terminal group 31" evidence="1">
    <location>
        <begin position="94"/>
        <end position="205"/>
    </location>
</feature>
<reference evidence="2 3" key="1">
    <citation type="submission" date="2017-11" db="EMBL/GenBank/DDBJ databases">
        <title>Genomic Encyclopedia of Archaeal and Bacterial Type Strains, Phase II (KMG-II): From Individual Species to Whole Genera.</title>
        <authorList>
            <person name="Goeker M."/>
        </authorList>
    </citation>
    <scope>NUCLEOTIDE SEQUENCE [LARGE SCALE GENOMIC DNA]</scope>
    <source>
        <strain evidence="2 3">DSM 27393</strain>
    </source>
</reference>
<organism evidence="2 3">
    <name type="scientific">Diaminobutyricimonas aerilata</name>
    <dbReference type="NCBI Taxonomy" id="1162967"/>
    <lineage>
        <taxon>Bacteria</taxon>
        <taxon>Bacillati</taxon>
        <taxon>Actinomycetota</taxon>
        <taxon>Actinomycetes</taxon>
        <taxon>Micrococcales</taxon>
        <taxon>Microbacteriaceae</taxon>
        <taxon>Diaminobutyricimonas</taxon>
    </lineage>
</organism>
<dbReference type="RefSeq" id="WP_100365102.1">
    <property type="nucleotide sequence ID" value="NZ_PGFF01000001.1"/>
</dbReference>
<gene>
    <name evidence="2" type="ORF">CLV46_2546</name>
</gene>
<accession>A0A2M9CM45</accession>
<evidence type="ECO:0000313" key="2">
    <source>
        <dbReference type="EMBL" id="PJJ72966.1"/>
    </source>
</evidence>
<dbReference type="GO" id="GO:0003677">
    <property type="term" value="F:DNA binding"/>
    <property type="evidence" value="ECO:0007669"/>
    <property type="project" value="UniProtKB-KW"/>
</dbReference>
<dbReference type="Gene3D" id="1.10.357.10">
    <property type="entry name" value="Tetracycline Repressor, domain 2"/>
    <property type="match status" value="1"/>
</dbReference>
<keyword evidence="3" id="KW-1185">Reference proteome</keyword>
<keyword evidence="2" id="KW-0238">DNA-binding</keyword>
<dbReference type="Pfam" id="PF17940">
    <property type="entry name" value="TetR_C_31"/>
    <property type="match status" value="1"/>
</dbReference>
<sequence>MTRNEPDNRPGEAASDRRASIADAAIRIVAREGLRSLTHRAVDRELDLPTGSTSYYVRTRKQLIELVVHRLANRTRADLSASPASAVVEREGATVTDAAGALAALLERIAARSDDQLARFALAVDLHSDRELHRFITNSSPIREQMLAGARAVVSAAGAPDVDEAARGLLVVVDGLLFDRLAGSGVDSGHRADPATVIAAYLRGLPATAS</sequence>
<evidence type="ECO:0000313" key="3">
    <source>
        <dbReference type="Proteomes" id="UP000228758"/>
    </source>
</evidence>
<comment type="caution">
    <text evidence="2">The sequence shown here is derived from an EMBL/GenBank/DDBJ whole genome shotgun (WGS) entry which is preliminary data.</text>
</comment>
<dbReference type="EMBL" id="PGFF01000001">
    <property type="protein sequence ID" value="PJJ72966.1"/>
    <property type="molecule type" value="Genomic_DNA"/>
</dbReference>
<name>A0A2M9CM45_9MICO</name>
<evidence type="ECO:0000259" key="1">
    <source>
        <dbReference type="Pfam" id="PF17940"/>
    </source>
</evidence>
<dbReference type="InterPro" id="IPR009057">
    <property type="entry name" value="Homeodomain-like_sf"/>
</dbReference>
<dbReference type="InterPro" id="IPR041583">
    <property type="entry name" value="TetR_C_31"/>
</dbReference>
<dbReference type="Proteomes" id="UP000228758">
    <property type="component" value="Unassembled WGS sequence"/>
</dbReference>
<dbReference type="OrthoDB" id="7506349at2"/>
<proteinExistence type="predicted"/>
<dbReference type="AlphaFoldDB" id="A0A2M9CM45"/>
<protein>
    <submittedName>
        <fullName evidence="2">DNA-binding transcriptional regulator YbjK</fullName>
    </submittedName>
</protein>
<dbReference type="SUPFAM" id="SSF46689">
    <property type="entry name" value="Homeodomain-like"/>
    <property type="match status" value="1"/>
</dbReference>